<name>A0A840S9Z5_9BURK</name>
<comment type="caution">
    <text evidence="2">The sequence shown here is derived from an EMBL/GenBank/DDBJ whole genome shotgun (WGS) entry which is preliminary data.</text>
</comment>
<evidence type="ECO:0000313" key="2">
    <source>
        <dbReference type="EMBL" id="MBB5205826.1"/>
    </source>
</evidence>
<keyword evidence="1" id="KW-0812">Transmembrane</keyword>
<reference evidence="2 3" key="1">
    <citation type="submission" date="2020-08" db="EMBL/GenBank/DDBJ databases">
        <title>Genomic Encyclopedia of Type Strains, Phase IV (KMG-IV): sequencing the most valuable type-strain genomes for metagenomic binning, comparative biology and taxonomic classification.</title>
        <authorList>
            <person name="Goeker M."/>
        </authorList>
    </citation>
    <scope>NUCLEOTIDE SEQUENCE [LARGE SCALE GENOMIC DNA]</scope>
    <source>
        <strain evidence="2 3">DSM 23958</strain>
    </source>
</reference>
<feature type="transmembrane region" description="Helical" evidence="1">
    <location>
        <begin position="6"/>
        <end position="23"/>
    </location>
</feature>
<accession>A0A840S9Z5</accession>
<keyword evidence="1" id="KW-1133">Transmembrane helix</keyword>
<proteinExistence type="predicted"/>
<dbReference type="AlphaFoldDB" id="A0A840S9Z5"/>
<evidence type="ECO:0000313" key="3">
    <source>
        <dbReference type="Proteomes" id="UP000554837"/>
    </source>
</evidence>
<organism evidence="2 3">
    <name type="scientific">Inhella inkyongensis</name>
    <dbReference type="NCBI Taxonomy" id="392593"/>
    <lineage>
        <taxon>Bacteria</taxon>
        <taxon>Pseudomonadati</taxon>
        <taxon>Pseudomonadota</taxon>
        <taxon>Betaproteobacteria</taxon>
        <taxon>Burkholderiales</taxon>
        <taxon>Sphaerotilaceae</taxon>
        <taxon>Inhella</taxon>
    </lineage>
</organism>
<sequence>MGVILLEMGLVLALAIGIVWWTMGSRRKDEDEPD</sequence>
<dbReference type="EMBL" id="JACHHO010000005">
    <property type="protein sequence ID" value="MBB5205826.1"/>
    <property type="molecule type" value="Genomic_DNA"/>
</dbReference>
<keyword evidence="3" id="KW-1185">Reference proteome</keyword>
<dbReference type="Proteomes" id="UP000554837">
    <property type="component" value="Unassembled WGS sequence"/>
</dbReference>
<keyword evidence="1" id="KW-0472">Membrane</keyword>
<evidence type="ECO:0000256" key="1">
    <source>
        <dbReference type="SAM" id="Phobius"/>
    </source>
</evidence>
<protein>
    <submittedName>
        <fullName evidence="2">Putative membrane protein affecting hemolysin expression</fullName>
    </submittedName>
</protein>
<gene>
    <name evidence="2" type="ORF">HNQ51_003153</name>
</gene>